<proteinExistence type="predicted"/>
<accession>A0A7X8XXT5</accession>
<sequence>MKKIIYTSILLLFFSITYSQDKIFHHINENSGLTNKVVKDLIRDKKGFLWAATQNGLHRYDGYKMKVYRTSSSDPNFALSSNDINVLMEDNEQRLWVGTTTNLHMMNADGESFIKLMDKSPFGEEAFVFEITSIIQDKDDDIWVGTKGAGLYKFNEDGELLVHYLSNKESRYLSTINALAEDKNGNIWIGHDELNISVFDRENGAFSMIRLDQNQSHFVNNNASDITKIIVTENKGILVGTLQNGLFSIHPQTKEIDYLYTINKTLKHPSIQDIVVDNFRQVWVATSDGLHLLSSYSDKVTKIYRNDDLNKKSIASNALKSLCYDQQNILWVGVSGKGIDYIEPNFKKFNTYKREVMNYNSLKHTTVQTIFEDSKKNLWFGTSGGGVSFLNTKTGKYEHYTPEKGNPDKLQEWSVFSIYEDHQGNIWVGSYLGGLAKFDTKTKKFKTYKNNSWDKSSLPHDDVRDIFEDSKNQLWVTTNGGGVAIFDREQETFKVFQREHNKGAETLSSNWTLNVYEDSRGWIWVGTYGGLSIYYPNEDRWINFMNDKDDPKSLSHNWVYAVHEDKEGNIWIGTAGGLNKIDEEKMSSPIKEYTSDLMSLYSEKEGLMSNSIHGILEDQKGNLWLSSNSGITKFNVDENSFRHFTKDDGLQGNEFIPMSYMKTAKGKLIFGGNNGANEFLPKEININPFSPKVVLTGFSLFNQEVKASTNSPILSRDITSTDEIVLNHDQNVLTFSFVALNLISPEKNQYAYKMDGFDKDWNYVNHKREAIYTNLDPGDYIFMVKGTNNDGLWSEDEQEILLTIYPPYWQTWWFRLSVFLLLVLTIYLGYKWKVRAYKREQQVLENTVNERTAELAERNDDLLMINEEVQQQAEELEMQRDNLSNTNKLISERNIELNKKNTEISTLLDQLKVANGEISLKNRHITDSIRYAQTMQEAILPLTGQFSQFFTNHFILFKPKDIVSGDFYWLSAKDTENRLFVAVVDCTGHGVPGAFMSMIGMSLLNKIVNENNISSPALVLKKLDEGIRKALKQEHSKNSDGMDLSIIRIDPTENGSKELCFSSAKGMMYIYNKEEHALKKISGDRISIGGIKRRKEKKFTEQNFSLKKGDRLYLLTDGYIDQCDIDRKKFGSIKLEKIFFQSIKMPLEKQYSLLLDVLRIHQGDAEQRDDITILGFEI</sequence>
<dbReference type="PANTHER" id="PTHR43547:SF2">
    <property type="entry name" value="HYBRID SIGNAL TRANSDUCTION HISTIDINE KINASE C"/>
    <property type="match status" value="1"/>
</dbReference>
<keyword evidence="2" id="KW-0175">Coiled coil</keyword>
<evidence type="ECO:0000313" key="6">
    <source>
        <dbReference type="EMBL" id="NLR93395.1"/>
    </source>
</evidence>
<dbReference type="EMBL" id="JABAIL010000006">
    <property type="protein sequence ID" value="NLR93395.1"/>
    <property type="molecule type" value="Genomic_DNA"/>
</dbReference>
<dbReference type="Pfam" id="PF07495">
    <property type="entry name" value="Y_Y_Y"/>
    <property type="match status" value="1"/>
</dbReference>
<gene>
    <name evidence="6" type="ORF">HGP29_19520</name>
</gene>
<keyword evidence="3" id="KW-1133">Transmembrane helix</keyword>
<evidence type="ECO:0000313" key="7">
    <source>
        <dbReference type="Proteomes" id="UP000585050"/>
    </source>
</evidence>
<dbReference type="Gene3D" id="2.60.40.10">
    <property type="entry name" value="Immunoglobulins"/>
    <property type="match status" value="1"/>
</dbReference>
<comment type="caution">
    <text evidence="6">The sequence shown here is derived from an EMBL/GenBank/DDBJ whole genome shotgun (WGS) entry which is preliminary data.</text>
</comment>
<dbReference type="InterPro" id="IPR011123">
    <property type="entry name" value="Y_Y_Y"/>
</dbReference>
<dbReference type="Gene3D" id="2.130.10.10">
    <property type="entry name" value="YVTN repeat-like/Quinoprotein amine dehydrogenase"/>
    <property type="match status" value="3"/>
</dbReference>
<dbReference type="FunFam" id="2.60.40.10:FF:000791">
    <property type="entry name" value="Two-component system sensor histidine kinase/response regulator"/>
    <property type="match status" value="1"/>
</dbReference>
<organism evidence="6 7">
    <name type="scientific">Flammeovirga agarivorans</name>
    <dbReference type="NCBI Taxonomy" id="2726742"/>
    <lineage>
        <taxon>Bacteria</taxon>
        <taxon>Pseudomonadati</taxon>
        <taxon>Bacteroidota</taxon>
        <taxon>Cytophagia</taxon>
        <taxon>Cytophagales</taxon>
        <taxon>Flammeovirgaceae</taxon>
        <taxon>Flammeovirga</taxon>
    </lineage>
</organism>
<keyword evidence="3" id="KW-0812">Transmembrane</keyword>
<feature type="coiled-coil region" evidence="2">
    <location>
        <begin position="859"/>
        <end position="893"/>
    </location>
</feature>
<dbReference type="Pfam" id="PF07494">
    <property type="entry name" value="Reg_prop"/>
    <property type="match status" value="9"/>
</dbReference>
<protein>
    <submittedName>
        <fullName evidence="6">SpoIIE family protein phosphatase</fullName>
    </submittedName>
</protein>
<evidence type="ECO:0000256" key="2">
    <source>
        <dbReference type="SAM" id="Coils"/>
    </source>
</evidence>
<dbReference type="RefSeq" id="WP_168884106.1">
    <property type="nucleotide sequence ID" value="NZ_JABAIL010000006.1"/>
</dbReference>
<evidence type="ECO:0000259" key="4">
    <source>
        <dbReference type="Pfam" id="PF07228"/>
    </source>
</evidence>
<keyword evidence="1" id="KW-0597">Phosphoprotein</keyword>
<dbReference type="InterPro" id="IPR015943">
    <property type="entry name" value="WD40/YVTN_repeat-like_dom_sf"/>
</dbReference>
<dbReference type="InterPro" id="IPR036457">
    <property type="entry name" value="PPM-type-like_dom_sf"/>
</dbReference>
<dbReference type="GO" id="GO:0000155">
    <property type="term" value="F:phosphorelay sensor kinase activity"/>
    <property type="evidence" value="ECO:0007669"/>
    <property type="project" value="TreeGrafter"/>
</dbReference>
<dbReference type="Pfam" id="PF07228">
    <property type="entry name" value="SpoIIE"/>
    <property type="match status" value="1"/>
</dbReference>
<feature type="domain" description="Two component regulator three Y" evidence="5">
    <location>
        <begin position="744"/>
        <end position="804"/>
    </location>
</feature>
<evidence type="ECO:0000256" key="1">
    <source>
        <dbReference type="ARBA" id="ARBA00022553"/>
    </source>
</evidence>
<keyword evidence="7" id="KW-1185">Reference proteome</keyword>
<evidence type="ECO:0000256" key="3">
    <source>
        <dbReference type="SAM" id="Phobius"/>
    </source>
</evidence>
<name>A0A7X8XXT5_9BACT</name>
<dbReference type="SUPFAM" id="SSF63829">
    <property type="entry name" value="Calcium-dependent phosphotriesterase"/>
    <property type="match status" value="2"/>
</dbReference>
<dbReference type="Gene3D" id="3.60.40.10">
    <property type="entry name" value="PPM-type phosphatase domain"/>
    <property type="match status" value="1"/>
</dbReference>
<dbReference type="PANTHER" id="PTHR43547">
    <property type="entry name" value="TWO-COMPONENT HISTIDINE KINASE"/>
    <property type="match status" value="1"/>
</dbReference>
<feature type="transmembrane region" description="Helical" evidence="3">
    <location>
        <begin position="812"/>
        <end position="830"/>
    </location>
</feature>
<keyword evidence="3" id="KW-0472">Membrane</keyword>
<dbReference type="Proteomes" id="UP000585050">
    <property type="component" value="Unassembled WGS sequence"/>
</dbReference>
<dbReference type="InterPro" id="IPR011110">
    <property type="entry name" value="Reg_prop"/>
</dbReference>
<reference evidence="6 7" key="1">
    <citation type="submission" date="2020-04" db="EMBL/GenBank/DDBJ databases">
        <title>Flammeovirga sp. SR4, a novel species isolated from seawater.</title>
        <authorList>
            <person name="Wang X."/>
        </authorList>
    </citation>
    <scope>NUCLEOTIDE SEQUENCE [LARGE SCALE GENOMIC DNA]</scope>
    <source>
        <strain evidence="6 7">SR4</strain>
    </source>
</reference>
<feature type="domain" description="PPM-type phosphatase" evidence="4">
    <location>
        <begin position="976"/>
        <end position="1176"/>
    </location>
</feature>
<dbReference type="InterPro" id="IPR001932">
    <property type="entry name" value="PPM-type_phosphatase-like_dom"/>
</dbReference>
<dbReference type="InterPro" id="IPR013783">
    <property type="entry name" value="Ig-like_fold"/>
</dbReference>
<dbReference type="AlphaFoldDB" id="A0A7X8XXT5"/>
<evidence type="ECO:0000259" key="5">
    <source>
        <dbReference type="Pfam" id="PF07495"/>
    </source>
</evidence>